<evidence type="ECO:0000313" key="1">
    <source>
        <dbReference type="EMBL" id="URL59642.1"/>
    </source>
</evidence>
<reference evidence="1" key="1">
    <citation type="submission" date="2020-10" db="EMBL/GenBank/DDBJ databases">
        <title>Whole-genome sequence of Luteibacter sp. EIF3.</title>
        <authorList>
            <person name="Friedrich I."/>
            <person name="Hertel R."/>
            <person name="Daniel R."/>
        </authorList>
    </citation>
    <scope>NUCLEOTIDE SEQUENCE</scope>
    <source>
        <strain evidence="1">EIF3</strain>
    </source>
</reference>
<proteinExistence type="predicted"/>
<sequence length="214" mass="24028">MPFNYKLPIEEMERACQGIQIHVPGAGAVDDPRPLDEDTEALCDSMFHYLSSDENDHTYAASALTWKYASAAFEGYFPIQAPIRDSQLAAGTLIAHIALVHACRPFLLRTYAWTQQCLRAAFRVVERRAEEDLTDRKRFAAKKGVDQWREPVRALVIGKVEAASDEWSASRLARELSGEVLEVAKAHGRSLSPYNVEGTIRKMIGKHRRETGRG</sequence>
<name>A0ABY4T402_9GAMM</name>
<evidence type="ECO:0000313" key="2">
    <source>
        <dbReference type="Proteomes" id="UP001056681"/>
    </source>
</evidence>
<protein>
    <submittedName>
        <fullName evidence="1">Uncharacterized protein</fullName>
    </submittedName>
</protein>
<dbReference type="RefSeq" id="WP_250340164.1">
    <property type="nucleotide sequence ID" value="NZ_CP063231.1"/>
</dbReference>
<accession>A0ABY4T402</accession>
<keyword evidence="2" id="KW-1185">Reference proteome</keyword>
<dbReference type="EMBL" id="CP063231">
    <property type="protein sequence ID" value="URL59642.1"/>
    <property type="molecule type" value="Genomic_DNA"/>
</dbReference>
<organism evidence="1 2">
    <name type="scientific">Luteibacter flocculans</name>
    <dbReference type="NCBI Taxonomy" id="2780091"/>
    <lineage>
        <taxon>Bacteria</taxon>
        <taxon>Pseudomonadati</taxon>
        <taxon>Pseudomonadota</taxon>
        <taxon>Gammaproteobacteria</taxon>
        <taxon>Lysobacterales</taxon>
        <taxon>Rhodanobacteraceae</taxon>
        <taxon>Luteibacter</taxon>
    </lineage>
</organism>
<gene>
    <name evidence="1" type="ORF">IM816_05965</name>
</gene>
<dbReference type="Proteomes" id="UP001056681">
    <property type="component" value="Chromosome"/>
</dbReference>